<dbReference type="AlphaFoldDB" id="A0A6S6U8N0"/>
<dbReference type="PANTHER" id="PTHR42756">
    <property type="entry name" value="TRANSCRIPTIONAL REGULATOR, MARR"/>
    <property type="match status" value="1"/>
</dbReference>
<keyword evidence="1" id="KW-0805">Transcription regulation</keyword>
<protein>
    <submittedName>
        <fullName evidence="5">Transcriptional regulator</fullName>
    </submittedName>
</protein>
<sequence>MKYKLLTGILPYLEQFEDTEAGETIDDFVAWMKTAPTLKKDSTTTVLKSVPLQGNINAQICQLIALMYKYVRSYYKKGFKDSPLQTMEDFGFLATLAMFGDLRKNELIQKNTSEFTSGMEVIRRLERNDLIQSFLDQEDRRARRVKITKKGQAVFYQTLPVLKKMGDIATGELTESETQQLFELLNKLNYFHNPIFHEEKEASLDTIIKEYVEV</sequence>
<evidence type="ECO:0000259" key="4">
    <source>
        <dbReference type="PROSITE" id="PS50995"/>
    </source>
</evidence>
<reference evidence="5" key="1">
    <citation type="submission" date="2020-01" db="EMBL/GenBank/DDBJ databases">
        <authorList>
            <person name="Meier V. D."/>
            <person name="Meier V D."/>
        </authorList>
    </citation>
    <scope>NUCLEOTIDE SEQUENCE</scope>
    <source>
        <strain evidence="5">HLG_WM_MAG_10</strain>
    </source>
</reference>
<keyword evidence="2" id="KW-0238">DNA-binding</keyword>
<organism evidence="5">
    <name type="scientific">uncultured Aureispira sp</name>
    <dbReference type="NCBI Taxonomy" id="1331704"/>
    <lineage>
        <taxon>Bacteria</taxon>
        <taxon>Pseudomonadati</taxon>
        <taxon>Bacteroidota</taxon>
        <taxon>Saprospiria</taxon>
        <taxon>Saprospirales</taxon>
        <taxon>Saprospiraceae</taxon>
        <taxon>Aureispira</taxon>
        <taxon>environmental samples</taxon>
    </lineage>
</organism>
<evidence type="ECO:0000256" key="2">
    <source>
        <dbReference type="ARBA" id="ARBA00023125"/>
    </source>
</evidence>
<dbReference type="PROSITE" id="PS50995">
    <property type="entry name" value="HTH_MARR_2"/>
    <property type="match status" value="1"/>
</dbReference>
<dbReference type="Gene3D" id="1.10.10.10">
    <property type="entry name" value="Winged helix-like DNA-binding domain superfamily/Winged helix DNA-binding domain"/>
    <property type="match status" value="1"/>
</dbReference>
<keyword evidence="3" id="KW-0804">Transcription</keyword>
<accession>A0A6S6U8N0</accession>
<dbReference type="GO" id="GO:0003677">
    <property type="term" value="F:DNA binding"/>
    <property type="evidence" value="ECO:0007669"/>
    <property type="project" value="UniProtKB-KW"/>
</dbReference>
<feature type="domain" description="HTH marR-type" evidence="4">
    <location>
        <begin position="57"/>
        <end position="190"/>
    </location>
</feature>
<dbReference type="PANTHER" id="PTHR42756:SF1">
    <property type="entry name" value="TRANSCRIPTIONAL REPRESSOR OF EMRAB OPERON"/>
    <property type="match status" value="1"/>
</dbReference>
<dbReference type="InterPro" id="IPR036388">
    <property type="entry name" value="WH-like_DNA-bd_sf"/>
</dbReference>
<dbReference type="PRINTS" id="PR00598">
    <property type="entry name" value="HTHMARR"/>
</dbReference>
<gene>
    <name evidence="5" type="ORF">HELGO_WM19012</name>
</gene>
<dbReference type="EMBL" id="CACVAQ010000322">
    <property type="protein sequence ID" value="CAA6823029.1"/>
    <property type="molecule type" value="Genomic_DNA"/>
</dbReference>
<evidence type="ECO:0000256" key="3">
    <source>
        <dbReference type="ARBA" id="ARBA00023163"/>
    </source>
</evidence>
<evidence type="ECO:0000313" key="5">
    <source>
        <dbReference type="EMBL" id="CAA6823029.1"/>
    </source>
</evidence>
<name>A0A6S6U8N0_9BACT</name>
<proteinExistence type="predicted"/>
<dbReference type="InterPro" id="IPR000835">
    <property type="entry name" value="HTH_MarR-typ"/>
</dbReference>
<dbReference type="GO" id="GO:0003700">
    <property type="term" value="F:DNA-binding transcription factor activity"/>
    <property type="evidence" value="ECO:0007669"/>
    <property type="project" value="InterPro"/>
</dbReference>
<dbReference type="InterPro" id="IPR036390">
    <property type="entry name" value="WH_DNA-bd_sf"/>
</dbReference>
<dbReference type="SUPFAM" id="SSF46785">
    <property type="entry name" value="Winged helix' DNA-binding domain"/>
    <property type="match status" value="1"/>
</dbReference>
<dbReference type="SMART" id="SM00347">
    <property type="entry name" value="HTH_MARR"/>
    <property type="match status" value="1"/>
</dbReference>
<evidence type="ECO:0000256" key="1">
    <source>
        <dbReference type="ARBA" id="ARBA00023015"/>
    </source>
</evidence>